<evidence type="ECO:0000313" key="1">
    <source>
        <dbReference type="EMBL" id="CAL1573826.1"/>
    </source>
</evidence>
<dbReference type="Proteomes" id="UP001497482">
    <property type="component" value="Chromosome 11"/>
</dbReference>
<dbReference type="AlphaFoldDB" id="A0AAV2J877"/>
<proteinExistence type="predicted"/>
<evidence type="ECO:0000313" key="2">
    <source>
        <dbReference type="Proteomes" id="UP001497482"/>
    </source>
</evidence>
<reference evidence="1 2" key="1">
    <citation type="submission" date="2024-04" db="EMBL/GenBank/DDBJ databases">
        <authorList>
            <person name="Waldvogel A.-M."/>
            <person name="Schoenle A."/>
        </authorList>
    </citation>
    <scope>NUCLEOTIDE SEQUENCE [LARGE SCALE GENOMIC DNA]</scope>
</reference>
<gene>
    <name evidence="1" type="ORF">KC01_LOCUS5650</name>
</gene>
<accession>A0AAV2J877</accession>
<dbReference type="EMBL" id="OZ035833">
    <property type="protein sequence ID" value="CAL1573826.1"/>
    <property type="molecule type" value="Genomic_DNA"/>
</dbReference>
<organism evidence="1 2">
    <name type="scientific">Knipowitschia caucasica</name>
    <name type="common">Caucasian dwarf goby</name>
    <name type="synonym">Pomatoschistus caucasicus</name>
    <dbReference type="NCBI Taxonomy" id="637954"/>
    <lineage>
        <taxon>Eukaryota</taxon>
        <taxon>Metazoa</taxon>
        <taxon>Chordata</taxon>
        <taxon>Craniata</taxon>
        <taxon>Vertebrata</taxon>
        <taxon>Euteleostomi</taxon>
        <taxon>Actinopterygii</taxon>
        <taxon>Neopterygii</taxon>
        <taxon>Teleostei</taxon>
        <taxon>Neoteleostei</taxon>
        <taxon>Acanthomorphata</taxon>
        <taxon>Gobiaria</taxon>
        <taxon>Gobiiformes</taxon>
        <taxon>Gobioidei</taxon>
        <taxon>Gobiidae</taxon>
        <taxon>Gobiinae</taxon>
        <taxon>Knipowitschia</taxon>
    </lineage>
</organism>
<keyword evidence="2" id="KW-1185">Reference proteome</keyword>
<protein>
    <submittedName>
        <fullName evidence="1">Uncharacterized protein</fullName>
    </submittedName>
</protein>
<name>A0AAV2J877_KNICA</name>
<sequence>MPSALQHSVRPHQRSSLSKYDQCERARACSLSHITDHAWLISACCHLPGAGTHARPRHATKTTKTTTADAPQASCSQLAMSKHVLGITSPHHVLLGFCS</sequence>